<gene>
    <name evidence="2" type="ORF">AB852_23300</name>
</gene>
<evidence type="ECO:0000313" key="2">
    <source>
        <dbReference type="EMBL" id="OKH92773.1"/>
    </source>
</evidence>
<reference evidence="2 3" key="1">
    <citation type="submission" date="2015-06" db="EMBL/GenBank/DDBJ databases">
        <title>Cloning and characterization of the uncialamcin biosynthetic gene cluster.</title>
        <authorList>
            <person name="Yan X."/>
            <person name="Huang T."/>
            <person name="Ge H."/>
            <person name="Shen B."/>
        </authorList>
    </citation>
    <scope>NUCLEOTIDE SEQUENCE [LARGE SCALE GENOMIC DNA]</scope>
    <source>
        <strain evidence="2 3">DCA2648</strain>
    </source>
</reference>
<organism evidence="2 3">
    <name type="scientific">Streptomyces uncialis</name>
    <dbReference type="NCBI Taxonomy" id="1048205"/>
    <lineage>
        <taxon>Bacteria</taxon>
        <taxon>Bacillati</taxon>
        <taxon>Actinomycetota</taxon>
        <taxon>Actinomycetes</taxon>
        <taxon>Kitasatosporales</taxon>
        <taxon>Streptomycetaceae</taxon>
        <taxon>Streptomyces</taxon>
    </lineage>
</organism>
<evidence type="ECO:0000313" key="3">
    <source>
        <dbReference type="Proteomes" id="UP000186455"/>
    </source>
</evidence>
<dbReference type="SUPFAM" id="SSF53474">
    <property type="entry name" value="alpha/beta-Hydrolases"/>
    <property type="match status" value="1"/>
</dbReference>
<dbReference type="PANTHER" id="PTHR46623">
    <property type="entry name" value="CARBOXYMETHYLENEBUTENOLIDASE-RELATED"/>
    <property type="match status" value="1"/>
</dbReference>
<dbReference type="Proteomes" id="UP000186455">
    <property type="component" value="Unassembled WGS sequence"/>
</dbReference>
<proteinExistence type="predicted"/>
<dbReference type="InterPro" id="IPR029058">
    <property type="entry name" value="AB_hydrolase_fold"/>
</dbReference>
<dbReference type="RefSeq" id="WP_073792388.1">
    <property type="nucleotide sequence ID" value="NZ_LFBV01000006.1"/>
</dbReference>
<dbReference type="InterPro" id="IPR051049">
    <property type="entry name" value="Dienelactone_hydrolase-like"/>
</dbReference>
<dbReference type="EMBL" id="LFBV01000006">
    <property type="protein sequence ID" value="OKH92773.1"/>
    <property type="molecule type" value="Genomic_DNA"/>
</dbReference>
<protein>
    <submittedName>
        <fullName evidence="2">Dienelactone hydrolase</fullName>
    </submittedName>
</protein>
<dbReference type="Gene3D" id="3.40.50.1820">
    <property type="entry name" value="alpha/beta hydrolase"/>
    <property type="match status" value="1"/>
</dbReference>
<name>A0A1Q4V4I8_9ACTN</name>
<dbReference type="GO" id="GO:0016787">
    <property type="term" value="F:hydrolase activity"/>
    <property type="evidence" value="ECO:0007669"/>
    <property type="project" value="UniProtKB-KW"/>
</dbReference>
<dbReference type="PANTHER" id="PTHR46623:SF6">
    <property type="entry name" value="ALPHA_BETA-HYDROLASES SUPERFAMILY PROTEIN"/>
    <property type="match status" value="1"/>
</dbReference>
<dbReference type="InterPro" id="IPR002925">
    <property type="entry name" value="Dienelactn_hydro"/>
</dbReference>
<feature type="domain" description="Dienelactone hydrolase" evidence="1">
    <location>
        <begin position="4"/>
        <end position="186"/>
    </location>
</feature>
<keyword evidence="3" id="KW-1185">Reference proteome</keyword>
<keyword evidence="2" id="KW-0378">Hydrolase</keyword>
<accession>A0A1Q4V4I8</accession>
<dbReference type="AlphaFoldDB" id="A0A1Q4V4I8"/>
<dbReference type="Pfam" id="PF01738">
    <property type="entry name" value="DLH"/>
    <property type="match status" value="1"/>
</dbReference>
<dbReference type="STRING" id="1048205.AB852_23300"/>
<evidence type="ECO:0000259" key="1">
    <source>
        <dbReference type="Pfam" id="PF01738"/>
    </source>
</evidence>
<sequence>MTHVVLLHSVLGLRPVELLAAERLRRAGHDVVAPDLFGGVAANTLDEGFGLLNRVGWDTVTRRARSALEDMPVDTVLAGVSMGAGVVSALLPERTATAGVLLLHATAELPAGSRPGLPLQLHAADPDPFAPPERVAALEVAARRYGAALEIFRHPGVGHFYTDPGSPEHDAAAAELTWARVVGFLDRLDPRPAPDVRP</sequence>
<comment type="caution">
    <text evidence="2">The sequence shown here is derived from an EMBL/GenBank/DDBJ whole genome shotgun (WGS) entry which is preliminary data.</text>
</comment>